<gene>
    <name evidence="1" type="ORF">DARMORV10_C02P29700.1</name>
</gene>
<dbReference type="EMBL" id="HG994366">
    <property type="protein sequence ID" value="CAF1909262.1"/>
    <property type="molecule type" value="Genomic_DNA"/>
</dbReference>
<reference evidence="1" key="1">
    <citation type="submission" date="2021-01" db="EMBL/GenBank/DDBJ databases">
        <authorList>
            <consortium name="Genoscope - CEA"/>
            <person name="William W."/>
        </authorList>
    </citation>
    <scope>NUCLEOTIDE SEQUENCE</scope>
</reference>
<dbReference type="Gramene" id="CDX82158">
    <property type="protein sequence ID" value="CDX82158"/>
    <property type="gene ID" value="GSBRNA2T00137220001"/>
</dbReference>
<name>A0A816K819_BRANA</name>
<organism evidence="1">
    <name type="scientific">Brassica napus</name>
    <name type="common">Rape</name>
    <dbReference type="NCBI Taxonomy" id="3708"/>
    <lineage>
        <taxon>Eukaryota</taxon>
        <taxon>Viridiplantae</taxon>
        <taxon>Streptophyta</taxon>
        <taxon>Embryophyta</taxon>
        <taxon>Tracheophyta</taxon>
        <taxon>Spermatophyta</taxon>
        <taxon>Magnoliopsida</taxon>
        <taxon>eudicotyledons</taxon>
        <taxon>Gunneridae</taxon>
        <taxon>Pentapetalae</taxon>
        <taxon>rosids</taxon>
        <taxon>malvids</taxon>
        <taxon>Brassicales</taxon>
        <taxon>Brassicaceae</taxon>
        <taxon>Brassiceae</taxon>
        <taxon>Brassica</taxon>
    </lineage>
</organism>
<accession>A0A816K819</accession>
<evidence type="ECO:0000313" key="1">
    <source>
        <dbReference type="EMBL" id="CAF1909262.1"/>
    </source>
</evidence>
<dbReference type="Proteomes" id="UP001295469">
    <property type="component" value="Chromosome C02"/>
</dbReference>
<sequence>MVSVQSTKRVEAIYPLLKDVALSPDMPFCVDCIFEGL</sequence>
<dbReference type="AlphaFoldDB" id="A0A816K819"/>
<protein>
    <submittedName>
        <fullName evidence="1">(rape) hypothetical protein</fullName>
    </submittedName>
</protein>
<proteinExistence type="predicted"/>